<dbReference type="InterPro" id="IPR002347">
    <property type="entry name" value="SDR_fam"/>
</dbReference>
<dbReference type="PRINTS" id="PR00080">
    <property type="entry name" value="SDRFAMILY"/>
</dbReference>
<dbReference type="PANTHER" id="PTHR43490">
    <property type="entry name" value="(+)-NEOMENTHOL DEHYDROGENASE"/>
    <property type="match status" value="1"/>
</dbReference>
<gene>
    <name evidence="5" type="ORF">C8N35_104132</name>
</gene>
<keyword evidence="2" id="KW-0521">NADP</keyword>
<dbReference type="OrthoDB" id="9785826at2"/>
<keyword evidence="3" id="KW-0560">Oxidoreductase</keyword>
<dbReference type="InterPro" id="IPR020904">
    <property type="entry name" value="Sc_DH/Rdtase_CS"/>
</dbReference>
<reference evidence="5 6" key="1">
    <citation type="submission" date="2018-04" db="EMBL/GenBank/DDBJ databases">
        <title>Genomic Encyclopedia of Archaeal and Bacterial Type Strains, Phase II (KMG-II): from individual species to whole genera.</title>
        <authorList>
            <person name="Goeker M."/>
        </authorList>
    </citation>
    <scope>NUCLEOTIDE SEQUENCE [LARGE SCALE GENOMIC DNA]</scope>
    <source>
        <strain evidence="5 6">DSM 23382</strain>
    </source>
</reference>
<dbReference type="EMBL" id="QAYG01000004">
    <property type="protein sequence ID" value="PTW60509.1"/>
    <property type="molecule type" value="Genomic_DNA"/>
</dbReference>
<evidence type="ECO:0000256" key="1">
    <source>
        <dbReference type="ARBA" id="ARBA00006484"/>
    </source>
</evidence>
<keyword evidence="6" id="KW-1185">Reference proteome</keyword>
<dbReference type="PROSITE" id="PS00061">
    <property type="entry name" value="ADH_SHORT"/>
    <property type="match status" value="1"/>
</dbReference>
<dbReference type="Gene3D" id="3.40.50.720">
    <property type="entry name" value="NAD(P)-binding Rossmann-like Domain"/>
    <property type="match status" value="1"/>
</dbReference>
<dbReference type="PRINTS" id="PR00081">
    <property type="entry name" value="GDHRDH"/>
</dbReference>
<comment type="similarity">
    <text evidence="1 4">Belongs to the short-chain dehydrogenases/reductases (SDR) family.</text>
</comment>
<accession>A0A2T5V9S5</accession>
<proteinExistence type="inferred from homology"/>
<dbReference type="PANTHER" id="PTHR43490:SF99">
    <property type="entry name" value="SHORT-CHAIN DEHYDROGENASE_REDUCTASE"/>
    <property type="match status" value="1"/>
</dbReference>
<sequence>MSDDRIALVTGATQGIGLQIAKDLVAKGLTVLVGARDLEKGEKAVQDIGAGAHAILLDVTDEASIARAAALIRTRFGRLDILMNNAGISRAKPNQDFAEAVRTNLLTDAPLADIRTVFETNVFGVIAVTQAMLPLLRESPAGRIVITGSSGASLTLNSDPTNPHRKMFGNYSASKAAAHAVMLAFALALEGTNIKVNSACPGFTSTALNNFNGTRSVEEGAREPVRLALIGEDGPTGSFSDEDGPVAW</sequence>
<dbReference type="GO" id="GO:0016491">
    <property type="term" value="F:oxidoreductase activity"/>
    <property type="evidence" value="ECO:0007669"/>
    <property type="project" value="UniProtKB-KW"/>
</dbReference>
<evidence type="ECO:0000313" key="6">
    <source>
        <dbReference type="Proteomes" id="UP000244081"/>
    </source>
</evidence>
<dbReference type="InterPro" id="IPR036291">
    <property type="entry name" value="NAD(P)-bd_dom_sf"/>
</dbReference>
<evidence type="ECO:0000313" key="5">
    <source>
        <dbReference type="EMBL" id="PTW60509.1"/>
    </source>
</evidence>
<comment type="caution">
    <text evidence="5">The sequence shown here is derived from an EMBL/GenBank/DDBJ whole genome shotgun (WGS) entry which is preliminary data.</text>
</comment>
<dbReference type="AlphaFoldDB" id="A0A2T5V9S5"/>
<dbReference type="RefSeq" id="WP_107990117.1">
    <property type="nucleotide sequence ID" value="NZ_QAYG01000004.1"/>
</dbReference>
<dbReference type="Proteomes" id="UP000244081">
    <property type="component" value="Unassembled WGS sequence"/>
</dbReference>
<name>A0A2T5V9S5_9HYPH</name>
<dbReference type="GO" id="GO:0016020">
    <property type="term" value="C:membrane"/>
    <property type="evidence" value="ECO:0007669"/>
    <property type="project" value="TreeGrafter"/>
</dbReference>
<organism evidence="5 6">
    <name type="scientific">Breoghania corrubedonensis</name>
    <dbReference type="NCBI Taxonomy" id="665038"/>
    <lineage>
        <taxon>Bacteria</taxon>
        <taxon>Pseudomonadati</taxon>
        <taxon>Pseudomonadota</taxon>
        <taxon>Alphaproteobacteria</taxon>
        <taxon>Hyphomicrobiales</taxon>
        <taxon>Stappiaceae</taxon>
        <taxon>Breoghania</taxon>
    </lineage>
</organism>
<dbReference type="SUPFAM" id="SSF51735">
    <property type="entry name" value="NAD(P)-binding Rossmann-fold domains"/>
    <property type="match status" value="1"/>
</dbReference>
<evidence type="ECO:0000256" key="3">
    <source>
        <dbReference type="ARBA" id="ARBA00023002"/>
    </source>
</evidence>
<evidence type="ECO:0000256" key="2">
    <source>
        <dbReference type="ARBA" id="ARBA00022857"/>
    </source>
</evidence>
<evidence type="ECO:0000256" key="4">
    <source>
        <dbReference type="RuleBase" id="RU000363"/>
    </source>
</evidence>
<dbReference type="Pfam" id="PF00106">
    <property type="entry name" value="adh_short"/>
    <property type="match status" value="1"/>
</dbReference>
<protein>
    <submittedName>
        <fullName evidence="5">NADP-dependent 3-hydroxy acid dehydrogenase YdfG</fullName>
    </submittedName>
</protein>